<organism evidence="8 9">
    <name type="scientific">Caenibius tardaugens NBRC 16725</name>
    <dbReference type="NCBI Taxonomy" id="1219035"/>
    <lineage>
        <taxon>Bacteria</taxon>
        <taxon>Pseudomonadati</taxon>
        <taxon>Pseudomonadota</taxon>
        <taxon>Alphaproteobacteria</taxon>
        <taxon>Sphingomonadales</taxon>
        <taxon>Erythrobacteraceae</taxon>
        <taxon>Caenibius</taxon>
    </lineage>
</organism>
<dbReference type="GO" id="GO:0016491">
    <property type="term" value="F:oxidoreductase activity"/>
    <property type="evidence" value="ECO:0007669"/>
    <property type="project" value="UniProtKB-KW"/>
</dbReference>
<keyword evidence="3" id="KW-0479">Metal-binding</keyword>
<dbReference type="InterPro" id="IPR036291">
    <property type="entry name" value="NAD(P)-bd_dom_sf"/>
</dbReference>
<keyword evidence="4" id="KW-0862">Zinc</keyword>
<dbReference type="EMBL" id="BASZ01000009">
    <property type="protein sequence ID" value="GAD50412.1"/>
    <property type="molecule type" value="Genomic_DNA"/>
</dbReference>
<dbReference type="SUPFAM" id="SSF51735">
    <property type="entry name" value="NAD(P)-binding Rossmann-fold domains"/>
    <property type="match status" value="1"/>
</dbReference>
<dbReference type="Pfam" id="PF08240">
    <property type="entry name" value="ADH_N"/>
    <property type="match status" value="1"/>
</dbReference>
<accession>U2YP62</accession>
<keyword evidence="6" id="KW-0812">Transmembrane</keyword>
<comment type="cofactor">
    <cofactor evidence="1">
        <name>Zn(2+)</name>
        <dbReference type="ChEBI" id="CHEBI:29105"/>
    </cofactor>
</comment>
<dbReference type="RefSeq" id="WP_021691230.1">
    <property type="nucleotide sequence ID" value="NZ_BASZ01000009.1"/>
</dbReference>
<keyword evidence="5" id="KW-0560">Oxidoreductase</keyword>
<keyword evidence="9" id="KW-1185">Reference proteome</keyword>
<evidence type="ECO:0000256" key="1">
    <source>
        <dbReference type="ARBA" id="ARBA00001947"/>
    </source>
</evidence>
<evidence type="ECO:0000256" key="5">
    <source>
        <dbReference type="ARBA" id="ARBA00023002"/>
    </source>
</evidence>
<evidence type="ECO:0000313" key="8">
    <source>
        <dbReference type="EMBL" id="GAD50412.1"/>
    </source>
</evidence>
<feature type="transmembrane region" description="Helical" evidence="6">
    <location>
        <begin position="150"/>
        <end position="177"/>
    </location>
</feature>
<feature type="domain" description="Alcohol dehydrogenase-like N-terminal" evidence="7">
    <location>
        <begin position="24"/>
        <end position="118"/>
    </location>
</feature>
<dbReference type="GO" id="GO:0046872">
    <property type="term" value="F:metal ion binding"/>
    <property type="evidence" value="ECO:0007669"/>
    <property type="project" value="UniProtKB-KW"/>
</dbReference>
<sequence length="311" mass="31941">MKAVKYLDGSVQVVDVPIPEGPGVRVRIRSAGICGSDLAMLDSGFEMAGIPGHEMAGVLADGTPVAIEPVAPCGVCEFCRAGDYQVCRSGTERIFGVGRNGGMAEEIVVPERCLVRLPSKVQVDNASLIEPLAVAIHGLRRAGARPTDRVVVVGAGAIGLCAVAAAAAIGCTVALAARHDHQKAAGARLGGGEPHGEYDIAIDCAGGTSGIADACDWLRPNGKLLLLSASWEEIRLPGLVVAAKEPEIVGSTMYGMSGVVRDIDNAAVLLGLNPAIASTIITHRFPLVAAAEAFAMARDRSAGAIKVILEP</sequence>
<keyword evidence="6" id="KW-0472">Membrane</keyword>
<gene>
    <name evidence="8" type="primary">idnD</name>
    <name evidence="8" type="ORF">NT2_09_00200</name>
</gene>
<dbReference type="AlphaFoldDB" id="U2YP62"/>
<dbReference type="Proteomes" id="UP000016568">
    <property type="component" value="Unassembled WGS sequence"/>
</dbReference>
<reference evidence="8 9" key="1">
    <citation type="submission" date="2013-09" db="EMBL/GenBank/DDBJ databases">
        <title>Whole genome shotgun sequence of Novosphingobium tardaugens NBRC 16725.</title>
        <authorList>
            <person name="Isaki S."/>
            <person name="Hosoyama A."/>
            <person name="Tsuchikane K."/>
            <person name="Katsumata H."/>
            <person name="Ando Y."/>
            <person name="Yamazaki S."/>
            <person name="Fujita N."/>
        </authorList>
    </citation>
    <scope>NUCLEOTIDE SEQUENCE [LARGE SCALE GENOMIC DNA]</scope>
    <source>
        <strain evidence="8 9">NBRC 16725</strain>
    </source>
</reference>
<dbReference type="Gene3D" id="3.90.180.10">
    <property type="entry name" value="Medium-chain alcohol dehydrogenases, catalytic domain"/>
    <property type="match status" value="1"/>
</dbReference>
<dbReference type="eggNOG" id="COG1063">
    <property type="taxonomic scope" value="Bacteria"/>
</dbReference>
<evidence type="ECO:0000256" key="3">
    <source>
        <dbReference type="ARBA" id="ARBA00022723"/>
    </source>
</evidence>
<evidence type="ECO:0000259" key="7">
    <source>
        <dbReference type="Pfam" id="PF08240"/>
    </source>
</evidence>
<dbReference type="PANTHER" id="PTHR43161:SF9">
    <property type="entry name" value="SORBITOL DEHYDROGENASE"/>
    <property type="match status" value="1"/>
</dbReference>
<comment type="caution">
    <text evidence="8">The sequence shown here is derived from an EMBL/GenBank/DDBJ whole genome shotgun (WGS) entry which is preliminary data.</text>
</comment>
<keyword evidence="6" id="KW-1133">Transmembrane helix</keyword>
<name>U2YP62_9SPHN</name>
<comment type="similarity">
    <text evidence="2">Belongs to the zinc-containing alcohol dehydrogenase family.</text>
</comment>
<dbReference type="Gene3D" id="3.40.50.720">
    <property type="entry name" value="NAD(P)-binding Rossmann-like Domain"/>
    <property type="match status" value="1"/>
</dbReference>
<evidence type="ECO:0000313" key="9">
    <source>
        <dbReference type="Proteomes" id="UP000016568"/>
    </source>
</evidence>
<dbReference type="SUPFAM" id="SSF50129">
    <property type="entry name" value="GroES-like"/>
    <property type="match status" value="1"/>
</dbReference>
<protein>
    <submittedName>
        <fullName evidence="8">L-idonate 5-dehydrogenase</fullName>
    </submittedName>
</protein>
<evidence type="ECO:0000256" key="6">
    <source>
        <dbReference type="SAM" id="Phobius"/>
    </source>
</evidence>
<proteinExistence type="inferred from homology"/>
<dbReference type="PANTHER" id="PTHR43161">
    <property type="entry name" value="SORBITOL DEHYDROGENASE"/>
    <property type="match status" value="1"/>
</dbReference>
<evidence type="ECO:0000256" key="4">
    <source>
        <dbReference type="ARBA" id="ARBA00022833"/>
    </source>
</evidence>
<evidence type="ECO:0000256" key="2">
    <source>
        <dbReference type="ARBA" id="ARBA00008072"/>
    </source>
</evidence>
<dbReference type="InterPro" id="IPR013154">
    <property type="entry name" value="ADH-like_N"/>
</dbReference>
<dbReference type="InterPro" id="IPR011032">
    <property type="entry name" value="GroES-like_sf"/>
</dbReference>